<keyword evidence="4" id="KW-0547">Nucleotide-binding</keyword>
<evidence type="ECO:0000256" key="8">
    <source>
        <dbReference type="ARBA" id="ARBA00022989"/>
    </source>
</evidence>
<dbReference type="InterPro" id="IPR001757">
    <property type="entry name" value="P_typ_ATPase"/>
</dbReference>
<dbReference type="Gene3D" id="1.20.1110.10">
    <property type="entry name" value="Calcium-transporting ATPase, transmembrane domain"/>
    <property type="match status" value="2"/>
</dbReference>
<keyword evidence="6" id="KW-0460">Magnesium</keyword>
<comment type="caution">
    <text evidence="12">The sequence shown here is derived from an EMBL/GenBank/DDBJ whole genome shotgun (WGS) entry which is preliminary data.</text>
</comment>
<feature type="transmembrane region" description="Helical" evidence="10">
    <location>
        <begin position="326"/>
        <end position="343"/>
    </location>
</feature>
<accession>A0A831L7M2</accession>
<dbReference type="InterPro" id="IPR023299">
    <property type="entry name" value="ATPase_P-typ_cyto_dom_N"/>
</dbReference>
<keyword evidence="3" id="KW-0479">Metal-binding</keyword>
<keyword evidence="2 10" id="KW-0812">Transmembrane</keyword>
<organism evidence="12">
    <name type="scientific">Geoalkalibacter subterraneus</name>
    <dbReference type="NCBI Taxonomy" id="483547"/>
    <lineage>
        <taxon>Bacteria</taxon>
        <taxon>Pseudomonadati</taxon>
        <taxon>Thermodesulfobacteriota</taxon>
        <taxon>Desulfuromonadia</taxon>
        <taxon>Desulfuromonadales</taxon>
        <taxon>Geoalkalibacteraceae</taxon>
        <taxon>Geoalkalibacter</taxon>
    </lineage>
</organism>
<dbReference type="Proteomes" id="UP000886162">
    <property type="component" value="Unassembled WGS sequence"/>
</dbReference>
<evidence type="ECO:0000256" key="6">
    <source>
        <dbReference type="ARBA" id="ARBA00022842"/>
    </source>
</evidence>
<dbReference type="Pfam" id="PF13246">
    <property type="entry name" value="Cation_ATPase"/>
    <property type="match status" value="1"/>
</dbReference>
<gene>
    <name evidence="12" type="ORF">ENN94_03655</name>
</gene>
<reference evidence="12" key="1">
    <citation type="journal article" date="2020" name="mSystems">
        <title>Genome- and Community-Level Interaction Insights into Carbon Utilization and Element Cycling Functions of Hydrothermarchaeota in Hydrothermal Sediment.</title>
        <authorList>
            <person name="Zhou Z."/>
            <person name="Liu Y."/>
            <person name="Xu W."/>
            <person name="Pan J."/>
            <person name="Luo Z.H."/>
            <person name="Li M."/>
        </authorList>
    </citation>
    <scope>NUCLEOTIDE SEQUENCE [LARGE SCALE GENOMIC DNA]</scope>
    <source>
        <strain evidence="12">SpSt-1220</strain>
    </source>
</reference>
<evidence type="ECO:0000256" key="2">
    <source>
        <dbReference type="ARBA" id="ARBA00022692"/>
    </source>
</evidence>
<dbReference type="SUPFAM" id="SSF56784">
    <property type="entry name" value="HAD-like"/>
    <property type="match status" value="1"/>
</dbReference>
<comment type="subcellular location">
    <subcellularLocation>
        <location evidence="1">Membrane</location>
        <topology evidence="1">Multi-pass membrane protein</topology>
    </subcellularLocation>
</comment>
<dbReference type="GO" id="GO:0005388">
    <property type="term" value="F:P-type calcium transporter activity"/>
    <property type="evidence" value="ECO:0007669"/>
    <property type="project" value="TreeGrafter"/>
</dbReference>
<dbReference type="PANTHER" id="PTHR24093:SF506">
    <property type="entry name" value="CATION-TRANSPORTING ATPASE PMA1"/>
    <property type="match status" value="1"/>
</dbReference>
<dbReference type="FunFam" id="3.40.50.1000:FF:000083">
    <property type="entry name" value="Sodium/potassium-transporting ATPase subunit alpha"/>
    <property type="match status" value="1"/>
</dbReference>
<evidence type="ECO:0000256" key="4">
    <source>
        <dbReference type="ARBA" id="ARBA00022741"/>
    </source>
</evidence>
<evidence type="ECO:0000256" key="3">
    <source>
        <dbReference type="ARBA" id="ARBA00022723"/>
    </source>
</evidence>
<sequence>DNEQWTIHGDPTEGALLTLGPKLGLDAEHEADDLPRTDAIPFESEHRFMATLHHDHEGNAYIFLKGAPERVLELCHRQRRGDETVELDEDFWRDAAGELAGNGRRVLALAWREADSDRHDLTFDDISDFTLLGLVGITDPPRPEAIEAVKRCRTAGIAVKMITGDHARTALAIGRDMGIGDGERVVTGGEIEDADDQRLAQWVREVDVFARTSPEHKLRLVRALQSNGGISAMTGDGVNDAPALKRADVGVAMGIKGTEVSKEASEMVLTDDNFASIVDAVEEGRTVYDNIRKAITFILPTNGGEAFVLLTAIALGRVMPITPVQILWINMITAVTLALSLAFEPPEKDIMMRPPRPPKEPILSLFLGWRILYVSLILLAGTFGLYIYERESGADIEVARTVAVNTLVMFEAFYLLNCRYLHRNVVSREGLLGNRLALYAIGLVVVFQLLFTYAPPLQLLFSTAPLDGAAWLRVVLIASTVFFLVELEKVLFKGLNREARGLEPRREEEA</sequence>
<protein>
    <submittedName>
        <fullName evidence="12">HAD family hydrolase</fullName>
    </submittedName>
</protein>
<feature type="domain" description="Cation-transporting P-type ATPase C-terminal" evidence="11">
    <location>
        <begin position="319"/>
        <end position="491"/>
    </location>
</feature>
<dbReference type="Pfam" id="PF00689">
    <property type="entry name" value="Cation_ATPase_C"/>
    <property type="match status" value="1"/>
</dbReference>
<keyword evidence="9 10" id="KW-0472">Membrane</keyword>
<keyword evidence="5" id="KW-0067">ATP-binding</keyword>
<dbReference type="PRINTS" id="PR00120">
    <property type="entry name" value="HATPASE"/>
</dbReference>
<evidence type="ECO:0000259" key="11">
    <source>
        <dbReference type="Pfam" id="PF00689"/>
    </source>
</evidence>
<evidence type="ECO:0000256" key="10">
    <source>
        <dbReference type="SAM" id="Phobius"/>
    </source>
</evidence>
<dbReference type="Gene3D" id="3.40.50.1000">
    <property type="entry name" value="HAD superfamily/HAD-like"/>
    <property type="match status" value="1"/>
</dbReference>
<dbReference type="SUPFAM" id="SSF81665">
    <property type="entry name" value="Calcium ATPase, transmembrane domain M"/>
    <property type="match status" value="1"/>
</dbReference>
<keyword evidence="8 10" id="KW-1133">Transmembrane helix</keyword>
<feature type="transmembrane region" description="Helical" evidence="10">
    <location>
        <begin position="468"/>
        <end position="487"/>
    </location>
</feature>
<keyword evidence="12" id="KW-0378">Hydrolase</keyword>
<evidence type="ECO:0000256" key="1">
    <source>
        <dbReference type="ARBA" id="ARBA00004141"/>
    </source>
</evidence>
<dbReference type="PANTHER" id="PTHR24093">
    <property type="entry name" value="CATION TRANSPORTING ATPASE"/>
    <property type="match status" value="1"/>
</dbReference>
<dbReference type="InterPro" id="IPR006068">
    <property type="entry name" value="ATPase_P-typ_cation-transptr_C"/>
</dbReference>
<feature type="transmembrane region" description="Helical" evidence="10">
    <location>
        <begin position="363"/>
        <end position="386"/>
    </location>
</feature>
<dbReference type="AlphaFoldDB" id="A0A831L7M2"/>
<evidence type="ECO:0000256" key="7">
    <source>
        <dbReference type="ARBA" id="ARBA00022967"/>
    </source>
</evidence>
<feature type="transmembrane region" description="Helical" evidence="10">
    <location>
        <begin position="436"/>
        <end position="456"/>
    </location>
</feature>
<dbReference type="SUPFAM" id="SSF81660">
    <property type="entry name" value="Metal cation-transporting ATPase, ATP-binding domain N"/>
    <property type="match status" value="1"/>
</dbReference>
<dbReference type="InterPro" id="IPR036412">
    <property type="entry name" value="HAD-like_sf"/>
</dbReference>
<evidence type="ECO:0000256" key="5">
    <source>
        <dbReference type="ARBA" id="ARBA00022840"/>
    </source>
</evidence>
<name>A0A831L7M2_9BACT</name>
<keyword evidence="7" id="KW-1278">Translocase</keyword>
<dbReference type="InterPro" id="IPR023214">
    <property type="entry name" value="HAD_sf"/>
</dbReference>
<dbReference type="EMBL" id="DSDO01000252">
    <property type="protein sequence ID" value="HDR46778.1"/>
    <property type="molecule type" value="Genomic_DNA"/>
</dbReference>
<dbReference type="InterPro" id="IPR023298">
    <property type="entry name" value="ATPase_P-typ_TM_dom_sf"/>
</dbReference>
<dbReference type="GO" id="GO:0005886">
    <property type="term" value="C:plasma membrane"/>
    <property type="evidence" value="ECO:0007669"/>
    <property type="project" value="TreeGrafter"/>
</dbReference>
<evidence type="ECO:0000313" key="12">
    <source>
        <dbReference type="EMBL" id="HDR46778.1"/>
    </source>
</evidence>
<proteinExistence type="predicted"/>
<dbReference type="PRINTS" id="PR00119">
    <property type="entry name" value="CATATPASE"/>
</dbReference>
<dbReference type="GO" id="GO:0016887">
    <property type="term" value="F:ATP hydrolysis activity"/>
    <property type="evidence" value="ECO:0007669"/>
    <property type="project" value="InterPro"/>
</dbReference>
<dbReference type="GO" id="GO:0005524">
    <property type="term" value="F:ATP binding"/>
    <property type="evidence" value="ECO:0007669"/>
    <property type="project" value="UniProtKB-KW"/>
</dbReference>
<feature type="transmembrane region" description="Helical" evidence="10">
    <location>
        <begin position="398"/>
        <end position="416"/>
    </location>
</feature>
<dbReference type="NCBIfam" id="TIGR01494">
    <property type="entry name" value="ATPase_P-type"/>
    <property type="match status" value="1"/>
</dbReference>
<dbReference type="GO" id="GO:0046872">
    <property type="term" value="F:metal ion binding"/>
    <property type="evidence" value="ECO:0007669"/>
    <property type="project" value="UniProtKB-KW"/>
</dbReference>
<feature type="non-terminal residue" evidence="12">
    <location>
        <position position="1"/>
    </location>
</feature>
<evidence type="ECO:0000256" key="9">
    <source>
        <dbReference type="ARBA" id="ARBA00023136"/>
    </source>
</evidence>
<dbReference type="Gene3D" id="3.40.1110.10">
    <property type="entry name" value="Calcium-transporting ATPase, cytoplasmic domain N"/>
    <property type="match status" value="1"/>
</dbReference>